<proteinExistence type="predicted"/>
<evidence type="ECO:0000313" key="4">
    <source>
        <dbReference type="Proteomes" id="UP000510621"/>
    </source>
</evidence>
<sequence length="169" mass="17826">MLAEDLFASDQEEPGQFYAGYSLLKSEAGCNFQGVECDSSGWKLLGGYKFTDNIAVEGGYYNIFNNDGTDATTGKEAVVKSTGIAMSTIGSYSINDTTALTGKVGLMAWKAEADLAGKRTSAMDGTDVLTGVGVGYKLNGNWQVRGEYEHVGGDLDANMYSAGATFSTL</sequence>
<organism evidence="3 4">
    <name type="scientific">Candidatus Thiothrix singaporensis</name>
    <dbReference type="NCBI Taxonomy" id="2799669"/>
    <lineage>
        <taxon>Bacteria</taxon>
        <taxon>Pseudomonadati</taxon>
        <taxon>Pseudomonadota</taxon>
        <taxon>Gammaproteobacteria</taxon>
        <taxon>Thiotrichales</taxon>
        <taxon>Thiotrichaceae</taxon>
        <taxon>Thiothrix</taxon>
    </lineage>
</organism>
<evidence type="ECO:0000259" key="2">
    <source>
        <dbReference type="Pfam" id="PF13505"/>
    </source>
</evidence>
<name>A0A7L6AQK5_9GAMM</name>
<feature type="domain" description="Outer membrane protein beta-barrel" evidence="2">
    <location>
        <begin position="8"/>
        <end position="165"/>
    </location>
</feature>
<dbReference type="KEGG" id="this:HZT40_06850"/>
<keyword evidence="4" id="KW-1185">Reference proteome</keyword>
<protein>
    <submittedName>
        <fullName evidence="3">Porin family protein</fullName>
    </submittedName>
</protein>
<keyword evidence="1" id="KW-0732">Signal</keyword>
<gene>
    <name evidence="3" type="ORF">HZT40_06850</name>
</gene>
<dbReference type="InterPro" id="IPR027385">
    <property type="entry name" value="Beta-barrel_OMP"/>
</dbReference>
<dbReference type="AlphaFoldDB" id="A0A7L6AQK5"/>
<accession>A0A7L6AQK5</accession>
<dbReference type="Pfam" id="PF13505">
    <property type="entry name" value="OMP_b-brl"/>
    <property type="match status" value="1"/>
</dbReference>
<dbReference type="SUPFAM" id="SSF56925">
    <property type="entry name" value="OMPA-like"/>
    <property type="match status" value="1"/>
</dbReference>
<dbReference type="EMBL" id="CP059265">
    <property type="protein sequence ID" value="QLQ31362.1"/>
    <property type="molecule type" value="Genomic_DNA"/>
</dbReference>
<reference evidence="3" key="1">
    <citation type="submission" date="2020-06" db="EMBL/GenBank/DDBJ databases">
        <title>Analysis procedures for assessing recovery of high quality, complete, closed genomes from Nanopore long read metagenome sequencing.</title>
        <authorList>
            <person name="Bessarab I."/>
            <person name="Arumugam K."/>
            <person name="Haryono M."/>
            <person name="Liu X."/>
            <person name="Roy S."/>
            <person name="Zuniga-Montanez R.E."/>
            <person name="Qiu G."/>
            <person name="Drautz-Moses D.I."/>
            <person name="Law Y.Y."/>
            <person name="Wuertz S."/>
            <person name="Lauro F.M."/>
            <person name="Huson D.H."/>
            <person name="Williams R.B."/>
        </authorList>
    </citation>
    <scope>NUCLEOTIDE SEQUENCE [LARGE SCALE GENOMIC DNA]</scope>
    <source>
        <strain evidence="3">SSD2</strain>
    </source>
</reference>
<dbReference type="InterPro" id="IPR011250">
    <property type="entry name" value="OMP/PagP_B-barrel"/>
</dbReference>
<dbReference type="Proteomes" id="UP000510621">
    <property type="component" value="Chromosome"/>
</dbReference>
<evidence type="ECO:0000256" key="1">
    <source>
        <dbReference type="ARBA" id="ARBA00022729"/>
    </source>
</evidence>
<dbReference type="Gene3D" id="2.40.160.20">
    <property type="match status" value="1"/>
</dbReference>
<evidence type="ECO:0000313" key="3">
    <source>
        <dbReference type="EMBL" id="QLQ31362.1"/>
    </source>
</evidence>